<dbReference type="OrthoDB" id="38684at2"/>
<accession>A0A1M6GPS6</accession>
<sequence>MQINTEVKDEIFDYGRKTPFASFLPGISGVEGIPMWCYYVNRGQAVVSFGVQDKDHSIMEFYPAHTAYQNVKRTGFRTFIKVDGEIIEPFSMENDSNKMSIYMNVLGLEDVVHEAGIKVNVNYGTLPGEKIGALMRVVEITNESDGDRELEIIDGMPCLIPCGVNQESMKMMAQTTKAWMQVEDVENKRPYYRVRVSMEDSAEVSRVEGGNFAVGFLADGTPLDVIVDPGVVFDYDLSLENPMGFVRKSIDALFEKKQNTSNELPCAFFGTKKLLKKNETITLYELIGQVRNKDILGRFLGQKINREYFQKKFFEAAELTEKLTAVVNTKTANKVFDNYCRYNYMDNVLRGGTPIRLTDNHTFYVYSRKHGDLERDYNYFAMSPEFYSQGNGNFRDVNQNRRCDTFFSPEVMEDNIKMFYSLIQLDGYNPLSIEQMRYQVSEDSLDGLCLKQPFTPGELAAALMDAGDDEFDKEQKDRFVQIMSAAEKTANARFGEGYWSDHWTYNLDLIEEYLEIYPDKAEDLLFNTSVKSFNANKKVLPRFERYTKTENGIRQYNYLVNRTEVENASSFECYKNGREIDMSLMAKLILMCAVKFATLDAYGLGVEMEGGKPGWYDALNGLPGLMGSSMNETYELARMVEFTKDMLGKFDNNIVFPKAVLEFISEVKDVTLKATSEFECWNRKNDIKEQYRAKVYSGLDEKNKEINSDDLKQILEVFSNKLKESIQKAVELSDGIAPAYFTYEIDDYECEKNGIIPKHFTMVKVPYFLEGPVRYFKLGNDVEAKRNMYSKIKNSDLYDEKLSMYKVNASLQDASFEIGRCRAFTPGWLENESIWLHMEYKYLLELIRSGLYEEFFLDFKKAAIPFLDREEYGRSTLENSSFIVSSKNPNESIHGKGFVARLSGSTIEFISMWKLIFFGKDIFKYDEENGLIFALSPAIPEYLISSGDLKHTVSTTLLGKTELVYEMTAHCDYIPGEYVITDIEVELFDGTIYRFSREYVTGEVAKKIRDRLAKKVTVKMTPK</sequence>
<proteinExistence type="predicted"/>
<dbReference type="RefSeq" id="WP_072916440.1">
    <property type="nucleotide sequence ID" value="NZ_FQYQ01000010.1"/>
</dbReference>
<dbReference type="SUPFAM" id="SSF48208">
    <property type="entry name" value="Six-hairpin glycosidases"/>
    <property type="match status" value="1"/>
</dbReference>
<gene>
    <name evidence="1" type="ORF">SAMN02745725_01804</name>
</gene>
<evidence type="ECO:0000313" key="2">
    <source>
        <dbReference type="Proteomes" id="UP000184185"/>
    </source>
</evidence>
<dbReference type="Proteomes" id="UP000184185">
    <property type="component" value="Unassembled WGS sequence"/>
</dbReference>
<dbReference type="AlphaFoldDB" id="A0A1M6GPS6"/>
<keyword evidence="2" id="KW-1185">Reference proteome</keyword>
<dbReference type="GO" id="GO:0005975">
    <property type="term" value="P:carbohydrate metabolic process"/>
    <property type="evidence" value="ECO:0007669"/>
    <property type="project" value="InterPro"/>
</dbReference>
<name>A0A1M6GPS6_PSEXY</name>
<dbReference type="InterPro" id="IPR008928">
    <property type="entry name" value="6-hairpin_glycosidase_sf"/>
</dbReference>
<organism evidence="1 2">
    <name type="scientific">Pseudobutyrivibrio xylanivorans DSM 14809</name>
    <dbReference type="NCBI Taxonomy" id="1123012"/>
    <lineage>
        <taxon>Bacteria</taxon>
        <taxon>Bacillati</taxon>
        <taxon>Bacillota</taxon>
        <taxon>Clostridia</taxon>
        <taxon>Lachnospirales</taxon>
        <taxon>Lachnospiraceae</taxon>
        <taxon>Pseudobutyrivibrio</taxon>
    </lineage>
</organism>
<protein>
    <recommendedName>
        <fullName evidence="3">Cellobiose phosphorylase</fullName>
    </recommendedName>
</protein>
<dbReference type="EMBL" id="FQYQ01000010">
    <property type="protein sequence ID" value="SHJ11977.1"/>
    <property type="molecule type" value="Genomic_DNA"/>
</dbReference>
<reference evidence="1 2" key="1">
    <citation type="submission" date="2016-11" db="EMBL/GenBank/DDBJ databases">
        <authorList>
            <person name="Jaros S."/>
            <person name="Januszkiewicz K."/>
            <person name="Wedrychowicz H."/>
        </authorList>
    </citation>
    <scope>NUCLEOTIDE SEQUENCE [LARGE SCALE GENOMIC DNA]</scope>
    <source>
        <strain evidence="1 2">DSM 14809</strain>
    </source>
</reference>
<evidence type="ECO:0000313" key="1">
    <source>
        <dbReference type="EMBL" id="SHJ11977.1"/>
    </source>
</evidence>
<evidence type="ECO:0008006" key="3">
    <source>
        <dbReference type="Google" id="ProtNLM"/>
    </source>
</evidence>